<accession>A0A8J2JLK8</accession>
<feature type="non-terminal residue" evidence="1">
    <location>
        <position position="1"/>
    </location>
</feature>
<protein>
    <submittedName>
        <fullName evidence="1">Uncharacterized protein</fullName>
    </submittedName>
</protein>
<dbReference type="AlphaFoldDB" id="A0A8J2JLK8"/>
<evidence type="ECO:0000313" key="2">
    <source>
        <dbReference type="Proteomes" id="UP000708208"/>
    </source>
</evidence>
<evidence type="ECO:0000313" key="1">
    <source>
        <dbReference type="EMBL" id="CAG7721918.1"/>
    </source>
</evidence>
<proteinExistence type="predicted"/>
<comment type="caution">
    <text evidence="1">The sequence shown here is derived from an EMBL/GenBank/DDBJ whole genome shotgun (WGS) entry which is preliminary data.</text>
</comment>
<sequence length="48" mass="5423">MNCMKRSATRTNLEVQYNVGRGAKTKTSAVCSSIFIANFTSYLVQYLR</sequence>
<name>A0A8J2JLK8_9HEXA</name>
<dbReference type="EMBL" id="CAJVCH010084466">
    <property type="protein sequence ID" value="CAG7721918.1"/>
    <property type="molecule type" value="Genomic_DNA"/>
</dbReference>
<keyword evidence="2" id="KW-1185">Reference proteome</keyword>
<gene>
    <name evidence="1" type="ORF">AFUS01_LOCUS11103</name>
</gene>
<organism evidence="1 2">
    <name type="scientific">Allacma fusca</name>
    <dbReference type="NCBI Taxonomy" id="39272"/>
    <lineage>
        <taxon>Eukaryota</taxon>
        <taxon>Metazoa</taxon>
        <taxon>Ecdysozoa</taxon>
        <taxon>Arthropoda</taxon>
        <taxon>Hexapoda</taxon>
        <taxon>Collembola</taxon>
        <taxon>Symphypleona</taxon>
        <taxon>Sminthuridae</taxon>
        <taxon>Allacma</taxon>
    </lineage>
</organism>
<reference evidence="1" key="1">
    <citation type="submission" date="2021-06" db="EMBL/GenBank/DDBJ databases">
        <authorList>
            <person name="Hodson N. C."/>
            <person name="Mongue J. A."/>
            <person name="Jaron S. K."/>
        </authorList>
    </citation>
    <scope>NUCLEOTIDE SEQUENCE</scope>
</reference>
<dbReference type="Proteomes" id="UP000708208">
    <property type="component" value="Unassembled WGS sequence"/>
</dbReference>